<gene>
    <name evidence="1" type="ORF">FRZ06_00870</name>
</gene>
<sequence length="599" mass="65889">MLKILKRLNRQEWLQAGISLFFIVAQVWLDLKLPDYMAEITRLTQTPGSDMADIWIAGGFMVLCALGSFAAAVVVGYFASRIAASFSMRLRSLLFNRVDSFSMEEISRFSTASLITRSTNDVTQIQVLITMGLQMLVKAPIMAVWAVTKISGKGLEWTAATGITVLILVVMIGILMALVLPKFKKMQILTDNLNRVTMENLSGLRVVRAYNAEGYQEDKFEEANDDLTSAQLYTSRGMAIMLPVMFMLMSGLTLAVYWIGAYLINGAGIMDKLTIFSNMVVFSAYAMQIIMSFMMVVMLFVLLPRAAVSATRINEVLDTQPSMKEGTLTMGIPEAEGQITFKNVSFRYPGAEDDVLHDISFSVNKGETVAFIGSTGSGKSTLINLVPRFIDATEGEVLVGGVNVKEYAQEALNNKIGYVPQKAVMFKGTVSTNVAFGDSGRGEMSEWEARGNDRGEASESEIRRAVRIAQGSDFVEQMEGGYEAEIAQGGSNVSGGQKQRLAIARAVCRNPEIFIFDDSFSALDYKTDRMLRLELKRETAGATSMIVAQRIGTILDADQIIVLEEGRIVGKGTHRELLSSCEVYREIAMSQLSEEELAI</sequence>
<dbReference type="Proteomes" id="UP000594014">
    <property type="component" value="Chromosome"/>
</dbReference>
<evidence type="ECO:0000313" key="1">
    <source>
        <dbReference type="EMBL" id="QOX62006.1"/>
    </source>
</evidence>
<dbReference type="EMBL" id="CP042469">
    <property type="protein sequence ID" value="QOX62006.1"/>
    <property type="molecule type" value="Genomic_DNA"/>
</dbReference>
<name>A0ACD1A6I5_9FIRM</name>
<organism evidence="1 2">
    <name type="scientific">Anoxybacterium hadale</name>
    <dbReference type="NCBI Taxonomy" id="3408580"/>
    <lineage>
        <taxon>Bacteria</taxon>
        <taxon>Bacillati</taxon>
        <taxon>Bacillota</taxon>
        <taxon>Clostridia</taxon>
        <taxon>Peptostreptococcales</taxon>
        <taxon>Anaerovoracaceae</taxon>
        <taxon>Anoxybacterium</taxon>
    </lineage>
</organism>
<proteinExistence type="predicted"/>
<evidence type="ECO:0000313" key="2">
    <source>
        <dbReference type="Proteomes" id="UP000594014"/>
    </source>
</evidence>
<keyword evidence="1" id="KW-0547">Nucleotide-binding</keyword>
<keyword evidence="1" id="KW-0067">ATP-binding</keyword>
<protein>
    <submittedName>
        <fullName evidence="1">ABC transporter ATP-binding protein</fullName>
    </submittedName>
</protein>
<reference evidence="1" key="1">
    <citation type="submission" date="2019-08" db="EMBL/GenBank/DDBJ databases">
        <title>Genome sequence of Clostridiales bacterium MT110.</title>
        <authorList>
            <person name="Cao J."/>
        </authorList>
    </citation>
    <scope>NUCLEOTIDE SEQUENCE</scope>
    <source>
        <strain evidence="1">MT110</strain>
    </source>
</reference>
<accession>A0ACD1A6I5</accession>
<keyword evidence="2" id="KW-1185">Reference proteome</keyword>